<dbReference type="OrthoDB" id="5354021at2"/>
<dbReference type="GO" id="GO:0016020">
    <property type="term" value="C:membrane"/>
    <property type="evidence" value="ECO:0007669"/>
    <property type="project" value="GOC"/>
</dbReference>
<dbReference type="GO" id="GO:0016758">
    <property type="term" value="F:hexosyltransferase activity"/>
    <property type="evidence" value="ECO:0007669"/>
    <property type="project" value="TreeGrafter"/>
</dbReference>
<dbReference type="SUPFAM" id="SSF53448">
    <property type="entry name" value="Nucleotide-diphospho-sugar transferases"/>
    <property type="match status" value="1"/>
</dbReference>
<sequence>MPQSPTLPAVASLWIGERLDWLHELSLASFVQRGHEVTLFHTEAKAPEVPSGVRTCPVQEVWDPVKAGHTKAPPSMLSDLFRLYLLKQTDMMWIDTDMLCYRPLPNDDYHVGFEPPGTINGAVLRLPKTSETLNYLLDLFEDPECVPPWLGKKVKAEVAAEPPGKRLLRAFRLQRPSLGPRALDYALNKTGEVEHVRAPDVFYPIRGIYADVFFSCASQDDRWITENTLAIHLYASMVRRYHTLHRPEKDSFIARFADEIGFDMSGLKQEKRLIQ</sequence>
<dbReference type="InterPro" id="IPR051981">
    <property type="entry name" value="Glycosyltransf_32"/>
</dbReference>
<dbReference type="EMBL" id="PYGJ01000009">
    <property type="protein sequence ID" value="PSL18642.1"/>
    <property type="molecule type" value="Genomic_DNA"/>
</dbReference>
<evidence type="ECO:0000313" key="2">
    <source>
        <dbReference type="Proteomes" id="UP000240418"/>
    </source>
</evidence>
<dbReference type="AlphaFoldDB" id="A0A2P8FAF5"/>
<protein>
    <recommendedName>
        <fullName evidence="3">Alpha 1,4-glycosyltransferase</fullName>
    </recommendedName>
</protein>
<dbReference type="InterPro" id="IPR029044">
    <property type="entry name" value="Nucleotide-diphossugar_trans"/>
</dbReference>
<proteinExistence type="predicted"/>
<name>A0A2P8FAF5_9RHOB</name>
<dbReference type="PANTHER" id="PTHR12042">
    <property type="entry name" value="LACTOSYLCERAMIDE 4-ALPHA-GALACTOSYLTRANSFERASE ALPHA- 1,4-GALACTOSYLTRANSFERASE"/>
    <property type="match status" value="1"/>
</dbReference>
<accession>A0A2P8FAF5</accession>
<comment type="caution">
    <text evidence="1">The sequence shown here is derived from an EMBL/GenBank/DDBJ whole genome shotgun (WGS) entry which is preliminary data.</text>
</comment>
<gene>
    <name evidence="1" type="ORF">CLV88_10927</name>
</gene>
<evidence type="ECO:0000313" key="1">
    <source>
        <dbReference type="EMBL" id="PSL18642.1"/>
    </source>
</evidence>
<evidence type="ECO:0008006" key="3">
    <source>
        <dbReference type="Google" id="ProtNLM"/>
    </source>
</evidence>
<dbReference type="PANTHER" id="PTHR12042:SF21">
    <property type="entry name" value="ALPHA1,4-GALACTOSYLTRANSFERASE 1-RELATED"/>
    <property type="match status" value="1"/>
</dbReference>
<dbReference type="RefSeq" id="WP_106609020.1">
    <property type="nucleotide sequence ID" value="NZ_PYGJ01000009.1"/>
</dbReference>
<keyword evidence="2" id="KW-1185">Reference proteome</keyword>
<dbReference type="GO" id="GO:0006688">
    <property type="term" value="P:glycosphingolipid biosynthetic process"/>
    <property type="evidence" value="ECO:0007669"/>
    <property type="project" value="TreeGrafter"/>
</dbReference>
<organism evidence="1 2">
    <name type="scientific">Shimia abyssi</name>
    <dbReference type="NCBI Taxonomy" id="1662395"/>
    <lineage>
        <taxon>Bacteria</taxon>
        <taxon>Pseudomonadati</taxon>
        <taxon>Pseudomonadota</taxon>
        <taxon>Alphaproteobacteria</taxon>
        <taxon>Rhodobacterales</taxon>
        <taxon>Roseobacteraceae</taxon>
    </lineage>
</organism>
<dbReference type="Proteomes" id="UP000240418">
    <property type="component" value="Unassembled WGS sequence"/>
</dbReference>
<reference evidence="1 2" key="1">
    <citation type="submission" date="2018-03" db="EMBL/GenBank/DDBJ databases">
        <title>Genomic Encyclopedia of Archaeal and Bacterial Type Strains, Phase II (KMG-II): from individual species to whole genera.</title>
        <authorList>
            <person name="Goeker M."/>
        </authorList>
    </citation>
    <scope>NUCLEOTIDE SEQUENCE [LARGE SCALE GENOMIC DNA]</scope>
    <source>
        <strain evidence="1 2">DSM 100673</strain>
    </source>
</reference>